<dbReference type="AlphaFoldDB" id="A0A2J5HQK6"/>
<dbReference type="EMBL" id="KZ559559">
    <property type="protein sequence ID" value="PLN79553.1"/>
    <property type="molecule type" value="Genomic_DNA"/>
</dbReference>
<feature type="chain" id="PRO_5014321890" description="Copper-fist domain-containing protein" evidence="2">
    <location>
        <begin position="18"/>
        <end position="230"/>
    </location>
</feature>
<proteinExistence type="predicted"/>
<keyword evidence="2" id="KW-0732">Signal</keyword>
<protein>
    <recommendedName>
        <fullName evidence="5">Copper-fist domain-containing protein</fullName>
    </recommendedName>
</protein>
<feature type="region of interest" description="Disordered" evidence="1">
    <location>
        <begin position="129"/>
        <end position="148"/>
    </location>
</feature>
<sequence>MVIPLLFFFSVYTLVSSHLVFFTTLQEILTGCNWHREDRPLTKINRKGRPFSTCAVCNLTPCPTPDDHARLRRAEKQRSDSLSHTSTTPPARVSSRSSPTHLVPIAPRPPNTQSPSPNNSLPPHLQLQQHLSSANHHHSILSDDSTSRMLPASTGADLSYLMTPAASAAPLCSLADLPGMVALAGGEASMMGFEGLGDVDADAFGELVLDGDVDVGALGGDWGWLGEGSV</sequence>
<evidence type="ECO:0000256" key="2">
    <source>
        <dbReference type="SAM" id="SignalP"/>
    </source>
</evidence>
<gene>
    <name evidence="3" type="ORF">BDW42DRAFT_126493</name>
</gene>
<reference evidence="4" key="1">
    <citation type="submission" date="2017-12" db="EMBL/GenBank/DDBJ databases">
        <authorList>
            <consortium name="DOE Joint Genome Institute"/>
            <person name="Mondo S.J."/>
            <person name="Kjaerbolling I."/>
            <person name="Vesth T.C."/>
            <person name="Frisvad J.C."/>
            <person name="Nybo J.L."/>
            <person name="Theobald S."/>
            <person name="Kuo A."/>
            <person name="Bowyer P."/>
            <person name="Matsuda Y."/>
            <person name="Lyhne E.K."/>
            <person name="Kogle M.E."/>
            <person name="Clum A."/>
            <person name="Lipzen A."/>
            <person name="Salamov A."/>
            <person name="Ngan C.Y."/>
            <person name="Daum C."/>
            <person name="Chiniquy J."/>
            <person name="Barry K."/>
            <person name="LaButti K."/>
            <person name="Haridas S."/>
            <person name="Simmons B.A."/>
            <person name="Magnuson J.K."/>
            <person name="Mortensen U.H."/>
            <person name="Larsen T.O."/>
            <person name="Grigoriev I.V."/>
            <person name="Baker S.E."/>
            <person name="Andersen M.R."/>
            <person name="Nordberg H.P."/>
            <person name="Cantor M.N."/>
            <person name="Hua S.X."/>
        </authorList>
    </citation>
    <scope>NUCLEOTIDE SEQUENCE [LARGE SCALE GENOMIC DNA]</scope>
    <source>
        <strain evidence="4">IBT 19404</strain>
    </source>
</reference>
<feature type="compositionally biased region" description="Polar residues" evidence="1">
    <location>
        <begin position="82"/>
        <end position="100"/>
    </location>
</feature>
<evidence type="ECO:0008006" key="5">
    <source>
        <dbReference type="Google" id="ProtNLM"/>
    </source>
</evidence>
<name>A0A2J5HQK6_9EURO</name>
<feature type="compositionally biased region" description="Low complexity" evidence="1">
    <location>
        <begin position="113"/>
        <end position="124"/>
    </location>
</feature>
<evidence type="ECO:0000313" key="4">
    <source>
        <dbReference type="Proteomes" id="UP000235023"/>
    </source>
</evidence>
<dbReference type="Proteomes" id="UP000235023">
    <property type="component" value="Unassembled WGS sequence"/>
</dbReference>
<dbReference type="OrthoDB" id="5600085at2759"/>
<evidence type="ECO:0000256" key="1">
    <source>
        <dbReference type="SAM" id="MobiDB-lite"/>
    </source>
</evidence>
<evidence type="ECO:0000313" key="3">
    <source>
        <dbReference type="EMBL" id="PLN79553.1"/>
    </source>
</evidence>
<keyword evidence="4" id="KW-1185">Reference proteome</keyword>
<feature type="region of interest" description="Disordered" evidence="1">
    <location>
        <begin position="73"/>
        <end position="124"/>
    </location>
</feature>
<feature type="signal peptide" evidence="2">
    <location>
        <begin position="1"/>
        <end position="17"/>
    </location>
</feature>
<accession>A0A2J5HQK6</accession>
<organism evidence="3 4">
    <name type="scientific">Aspergillus taichungensis</name>
    <dbReference type="NCBI Taxonomy" id="482145"/>
    <lineage>
        <taxon>Eukaryota</taxon>
        <taxon>Fungi</taxon>
        <taxon>Dikarya</taxon>
        <taxon>Ascomycota</taxon>
        <taxon>Pezizomycotina</taxon>
        <taxon>Eurotiomycetes</taxon>
        <taxon>Eurotiomycetidae</taxon>
        <taxon>Eurotiales</taxon>
        <taxon>Aspergillaceae</taxon>
        <taxon>Aspergillus</taxon>
        <taxon>Aspergillus subgen. Circumdati</taxon>
    </lineage>
</organism>